<gene>
    <name evidence="1" type="ORF">QLQ22_13400</name>
</gene>
<reference evidence="2" key="1">
    <citation type="journal article" date="2025" name="Aquaculture">
        <title>Assessment of the bioflocculant production and safety properties of Metabacillus hrfriensis sp. nov. based on phenotypic and whole-genome sequencing analysis.</title>
        <authorList>
            <person name="Zhang R."/>
            <person name="Zhao Z."/>
            <person name="Luo L."/>
            <person name="Wang S."/>
            <person name="Guo K."/>
            <person name="Xu W."/>
        </authorList>
    </citation>
    <scope>NUCLEOTIDE SEQUENCE [LARGE SCALE GENOMIC DNA]</scope>
    <source>
        <strain evidence="2">CT-WN-B3</strain>
    </source>
</reference>
<dbReference type="EMBL" id="CP126116">
    <property type="protein sequence ID" value="WHZ55721.1"/>
    <property type="molecule type" value="Genomic_DNA"/>
</dbReference>
<accession>A0ACD4R5J6</accession>
<proteinExistence type="predicted"/>
<keyword evidence="2" id="KW-1185">Reference proteome</keyword>
<evidence type="ECO:0000313" key="2">
    <source>
        <dbReference type="Proteomes" id="UP001226091"/>
    </source>
</evidence>
<organism evidence="1 2">
    <name type="scientific">Metabacillus hrfriensis</name>
    <dbReference type="NCBI Taxonomy" id="3048891"/>
    <lineage>
        <taxon>Bacteria</taxon>
        <taxon>Bacillati</taxon>
        <taxon>Bacillota</taxon>
        <taxon>Bacilli</taxon>
        <taxon>Bacillales</taxon>
        <taxon>Bacillaceae</taxon>
        <taxon>Metabacillus</taxon>
    </lineage>
</organism>
<name>A0ACD4R5J6_9BACI</name>
<evidence type="ECO:0000313" key="1">
    <source>
        <dbReference type="EMBL" id="WHZ55721.1"/>
    </source>
</evidence>
<protein>
    <submittedName>
        <fullName evidence="1">Nucleotidyltransferase family protein</fullName>
    </submittedName>
</protein>
<dbReference type="Proteomes" id="UP001226091">
    <property type="component" value="Chromosome"/>
</dbReference>
<sequence>MIIHFLQSFYNQTKLPEKESDYQNLIEDIHHFSIEPQVYHLLKQHDRLNETPAFFTDYLKKATDQILLQNIFIKMQMEKILKLFETQKIDTIPLKGVYFAEKYFGHIAARSTSDIDLLIHQKDRQTVDGILRNRGFIYEDEGPKDHFHCSYRLDLPGSSIPLRVEIHWNLLKENTSELDIIEFWNDAVPIMAYQHIKELSHQHAFYMIVLHAWRHNLDSLRHFIDVIQTVSILENKICFESLFNQAKKDKTLKRVQRTLKIVYRVFGEIKYPEQLSIQKNYGKWWEYEKIRDREYRSLRVYLDFVDYLLFSVDNRI</sequence>